<dbReference type="PANTHER" id="PTHR10706">
    <property type="entry name" value="F-BOX FAMILY PROTEIN"/>
    <property type="match status" value="1"/>
</dbReference>
<feature type="domain" description="F-box" evidence="4">
    <location>
        <begin position="6"/>
        <end position="52"/>
    </location>
</feature>
<dbReference type="InterPro" id="IPR001810">
    <property type="entry name" value="F-box_dom"/>
</dbReference>
<dbReference type="SUPFAM" id="SSF81383">
    <property type="entry name" value="F-box domain"/>
    <property type="match status" value="1"/>
</dbReference>
<evidence type="ECO:0000259" key="4">
    <source>
        <dbReference type="PROSITE" id="PS50181"/>
    </source>
</evidence>
<evidence type="ECO:0000313" key="5">
    <source>
        <dbReference type="EMBL" id="KAK7505288.1"/>
    </source>
</evidence>
<dbReference type="Proteomes" id="UP001519460">
    <property type="component" value="Unassembled WGS sequence"/>
</dbReference>
<sequence>MADSDADRLSVLPCEIIVQVLRYLSAPDTAKMAQCCRTLRHASQIDSVWQHFCYRDYGVESKEGWGAETSYHDLYTKGIIGGHLHCSTKLFQVVLENSQRTVLCRLHHHATLKLRDNKLFFKCEDCEKIALHLEDREFQQVARQMLQTDFTFADFGPEATQNNLEARLSYVTRGTRLWSKYRPSRVVFSPPVSIAPIRLGVYKGSYGSHGVELIHMTMARNGYELLGIKLLGDLNVPAGQTSISIDLRCRMELSEDQQHELFMLKKFKPHQLPDPRPLPPDASEPFDRDAISFLRHDPEEVPNTCRGRYLAEGRIADQGFRKPTWCRTHFIVFSEEFFGVFWLDLYSFSVFRRVAEDLGDPF</sequence>
<dbReference type="PROSITE" id="PS50181">
    <property type="entry name" value="FBOX"/>
    <property type="match status" value="1"/>
</dbReference>
<dbReference type="InterPro" id="IPR045048">
    <property type="entry name" value="FBXO31/39"/>
</dbReference>
<dbReference type="InterPro" id="IPR036047">
    <property type="entry name" value="F-box-like_dom_sf"/>
</dbReference>
<keyword evidence="6" id="KW-1185">Reference proteome</keyword>
<evidence type="ECO:0000256" key="1">
    <source>
        <dbReference type="ARBA" id="ARBA00004906"/>
    </source>
</evidence>
<proteinExistence type="inferred from homology"/>
<gene>
    <name evidence="5" type="ORF">BaRGS_00003450</name>
</gene>
<organism evidence="5 6">
    <name type="scientific">Batillaria attramentaria</name>
    <dbReference type="NCBI Taxonomy" id="370345"/>
    <lineage>
        <taxon>Eukaryota</taxon>
        <taxon>Metazoa</taxon>
        <taxon>Spiralia</taxon>
        <taxon>Lophotrochozoa</taxon>
        <taxon>Mollusca</taxon>
        <taxon>Gastropoda</taxon>
        <taxon>Caenogastropoda</taxon>
        <taxon>Sorbeoconcha</taxon>
        <taxon>Cerithioidea</taxon>
        <taxon>Batillariidae</taxon>
        <taxon>Batillaria</taxon>
    </lineage>
</organism>
<dbReference type="Pfam" id="PF12014">
    <property type="entry name" value="Cyclin_D1_bind"/>
    <property type="match status" value="1"/>
</dbReference>
<dbReference type="EMBL" id="JACVVK020000011">
    <property type="protein sequence ID" value="KAK7505288.1"/>
    <property type="molecule type" value="Genomic_DNA"/>
</dbReference>
<evidence type="ECO:0000313" key="6">
    <source>
        <dbReference type="Proteomes" id="UP001519460"/>
    </source>
</evidence>
<accession>A0ABD0M1K1</accession>
<dbReference type="SMART" id="SM00256">
    <property type="entry name" value="FBOX"/>
    <property type="match status" value="1"/>
</dbReference>
<name>A0ABD0M1K1_9CAEN</name>
<dbReference type="Gene3D" id="1.20.1280.50">
    <property type="match status" value="1"/>
</dbReference>
<keyword evidence="3" id="KW-0833">Ubl conjugation pathway</keyword>
<dbReference type="Pfam" id="PF12937">
    <property type="entry name" value="F-box-like"/>
    <property type="match status" value="1"/>
</dbReference>
<dbReference type="PANTHER" id="PTHR10706:SF130">
    <property type="entry name" value="F-BOX ONLY PROTEIN 31"/>
    <property type="match status" value="1"/>
</dbReference>
<comment type="pathway">
    <text evidence="1">Protein modification; protein ubiquitination.</text>
</comment>
<reference evidence="5 6" key="1">
    <citation type="journal article" date="2023" name="Sci. Data">
        <title>Genome assembly of the Korean intertidal mud-creeper Batillaria attramentaria.</title>
        <authorList>
            <person name="Patra A.K."/>
            <person name="Ho P.T."/>
            <person name="Jun S."/>
            <person name="Lee S.J."/>
            <person name="Kim Y."/>
            <person name="Won Y.J."/>
        </authorList>
    </citation>
    <scope>NUCLEOTIDE SEQUENCE [LARGE SCALE GENOMIC DNA]</scope>
    <source>
        <strain evidence="5">Wonlab-2016</strain>
    </source>
</reference>
<comment type="similarity">
    <text evidence="2">Belongs to the FBXO31 family.</text>
</comment>
<protein>
    <recommendedName>
        <fullName evidence="4">F-box domain-containing protein</fullName>
    </recommendedName>
</protein>
<dbReference type="AlphaFoldDB" id="A0ABD0M1K1"/>
<comment type="caution">
    <text evidence="5">The sequence shown here is derived from an EMBL/GenBank/DDBJ whole genome shotgun (WGS) entry which is preliminary data.</text>
</comment>
<evidence type="ECO:0000256" key="2">
    <source>
        <dbReference type="ARBA" id="ARBA00010611"/>
    </source>
</evidence>
<evidence type="ECO:0000256" key="3">
    <source>
        <dbReference type="ARBA" id="ARBA00022786"/>
    </source>
</evidence>